<reference evidence="5" key="1">
    <citation type="submission" date="2022-07" db="EMBL/GenBank/DDBJ databases">
        <title>Phylogenomic reconstructions and comparative analyses of Kickxellomycotina fungi.</title>
        <authorList>
            <person name="Reynolds N.K."/>
            <person name="Stajich J.E."/>
            <person name="Barry K."/>
            <person name="Grigoriev I.V."/>
            <person name="Crous P."/>
            <person name="Smith M.E."/>
        </authorList>
    </citation>
    <scope>NUCLEOTIDE SEQUENCE</scope>
    <source>
        <strain evidence="5">NBRC 100468</strain>
    </source>
</reference>
<dbReference type="PANTHER" id="PTHR42748:SF30">
    <property type="entry name" value="NMRA-LIKE DOMAIN-CONTAINING PROTEIN"/>
    <property type="match status" value="1"/>
</dbReference>
<dbReference type="GO" id="GO:0016491">
    <property type="term" value="F:oxidoreductase activity"/>
    <property type="evidence" value="ECO:0007669"/>
    <property type="project" value="UniProtKB-KW"/>
</dbReference>
<evidence type="ECO:0000313" key="6">
    <source>
        <dbReference type="Proteomes" id="UP001150538"/>
    </source>
</evidence>
<evidence type="ECO:0000256" key="1">
    <source>
        <dbReference type="ARBA" id="ARBA00006328"/>
    </source>
</evidence>
<dbReference type="InterPro" id="IPR036291">
    <property type="entry name" value="NAD(P)-bd_dom_sf"/>
</dbReference>
<gene>
    <name evidence="5" type="ORF">H4219_003496</name>
</gene>
<accession>A0A9W8DSU8</accession>
<dbReference type="PANTHER" id="PTHR42748">
    <property type="entry name" value="NITROGEN METABOLITE REPRESSION PROTEIN NMRA FAMILY MEMBER"/>
    <property type="match status" value="1"/>
</dbReference>
<dbReference type="OrthoDB" id="3358371at2759"/>
<dbReference type="SUPFAM" id="SSF51735">
    <property type="entry name" value="NAD(P)-binding Rossmann-fold domains"/>
    <property type="match status" value="1"/>
</dbReference>
<dbReference type="Gene3D" id="3.90.25.10">
    <property type="entry name" value="UDP-galactose 4-epimerase, domain 1"/>
    <property type="match status" value="1"/>
</dbReference>
<dbReference type="EMBL" id="JANBPU010000086">
    <property type="protein sequence ID" value="KAJ1916914.1"/>
    <property type="molecule type" value="Genomic_DNA"/>
</dbReference>
<comment type="similarity">
    <text evidence="1">Belongs to the NmrA-type oxidoreductase family.</text>
</comment>
<evidence type="ECO:0000256" key="2">
    <source>
        <dbReference type="ARBA" id="ARBA00022857"/>
    </source>
</evidence>
<evidence type="ECO:0000259" key="4">
    <source>
        <dbReference type="Pfam" id="PF05368"/>
    </source>
</evidence>
<dbReference type="InterPro" id="IPR051164">
    <property type="entry name" value="NmrA-like_oxidored"/>
</dbReference>
<dbReference type="Gene3D" id="3.40.50.720">
    <property type="entry name" value="NAD(P)-binding Rossmann-like Domain"/>
    <property type="match status" value="1"/>
</dbReference>
<comment type="caution">
    <text evidence="5">The sequence shown here is derived from an EMBL/GenBank/DDBJ whole genome shotgun (WGS) entry which is preliminary data.</text>
</comment>
<evidence type="ECO:0000313" key="5">
    <source>
        <dbReference type="EMBL" id="KAJ1916914.1"/>
    </source>
</evidence>
<proteinExistence type="inferred from homology"/>
<dbReference type="GO" id="GO:0005634">
    <property type="term" value="C:nucleus"/>
    <property type="evidence" value="ECO:0007669"/>
    <property type="project" value="TreeGrafter"/>
</dbReference>
<dbReference type="AlphaFoldDB" id="A0A9W8DSU8"/>
<dbReference type="InterPro" id="IPR008030">
    <property type="entry name" value="NmrA-like"/>
</dbReference>
<keyword evidence="2" id="KW-0521">NADP</keyword>
<organism evidence="5 6">
    <name type="scientific">Mycoemilia scoparia</name>
    <dbReference type="NCBI Taxonomy" id="417184"/>
    <lineage>
        <taxon>Eukaryota</taxon>
        <taxon>Fungi</taxon>
        <taxon>Fungi incertae sedis</taxon>
        <taxon>Zoopagomycota</taxon>
        <taxon>Kickxellomycotina</taxon>
        <taxon>Kickxellomycetes</taxon>
        <taxon>Kickxellales</taxon>
        <taxon>Kickxellaceae</taxon>
        <taxon>Mycoemilia</taxon>
    </lineage>
</organism>
<dbReference type="Pfam" id="PF05368">
    <property type="entry name" value="NmrA"/>
    <property type="match status" value="1"/>
</dbReference>
<dbReference type="Proteomes" id="UP001150538">
    <property type="component" value="Unassembled WGS sequence"/>
</dbReference>
<protein>
    <recommendedName>
        <fullName evidence="4">NmrA-like domain-containing protein</fullName>
    </recommendedName>
</protein>
<sequence>MMPGEYKPLVVISSASNIQSRSVINVLIKSKEFRLRLMVDDNNRPDMKRAQEIKAKHPDVELFAASLNKPETLYALLKGASIVFGIPPLEMPEDHNSTDAGCREEFVQGKNLVDAAVKNKVQMFIWSSLDNISEGTSGKYTHVHHFDNRNKVEQYISSQEFELPSAFIHPGFYYENFPDMISTERNADGKVEFLGPLDADYKLPMLDPIKDIGPTVMYIIKNFDECRGEAIDVAAGYYSTQDVINAYTEVTGIPAVYRQISLDELDNNEHREFSSYIAEYGFFFNRVDFMTRNKVIPHDFTTPIDYWKNYKGPKAMQ</sequence>
<keyword evidence="3" id="KW-0560">Oxidoreductase</keyword>
<keyword evidence="6" id="KW-1185">Reference proteome</keyword>
<feature type="domain" description="NmrA-like" evidence="4">
    <location>
        <begin position="9"/>
        <end position="284"/>
    </location>
</feature>
<evidence type="ECO:0000256" key="3">
    <source>
        <dbReference type="ARBA" id="ARBA00023002"/>
    </source>
</evidence>
<name>A0A9W8DSU8_9FUNG</name>